<proteinExistence type="predicted"/>
<reference evidence="1 2" key="1">
    <citation type="submission" date="2019-08" db="EMBL/GenBank/DDBJ databases">
        <title>Archangium and Cystobacter genomes.</title>
        <authorList>
            <person name="Chen I.-C.K."/>
            <person name="Wielgoss S."/>
        </authorList>
    </citation>
    <scope>NUCLEOTIDE SEQUENCE [LARGE SCALE GENOMIC DNA]</scope>
    <source>
        <strain evidence="1 2">Cbm 6</strain>
    </source>
</reference>
<sequence length="284" mass="31250">MFPAFLRRVPVLAVLVVVEVWARPEPETARVMKAREVVLREGPEESAELRVHPGFLTTLAFESGLVPGSVKVEAPERVRLLGAEGRVVVLEPLVELAEGERVRLGVTVTRGGASMHAVLVLVPHPSEVDGQVRVAVALPEKLAQVIAPTEPRAQSELLKLLLSGAVELGERLVGNQLWATLLPEGVDAKAPWLYRVGRQRVLAIPIHNPEESVPWEPRVVRLTSASLGPKPVALPIHMRAPPLMPGESGWVLMEWPLKDETMAFRLEVREREAGRGVRLEREGR</sequence>
<dbReference type="InterPro" id="IPR011754">
    <property type="entry name" value="Mxa_paralog_2268"/>
</dbReference>
<accession>A0ABY9X6F1</accession>
<keyword evidence="2" id="KW-1185">Reference proteome</keyword>
<dbReference type="Pfam" id="PF09544">
    <property type="entry name" value="DUF2381"/>
    <property type="match status" value="1"/>
</dbReference>
<name>A0ABY9X6F1_9BACT</name>
<evidence type="ECO:0000313" key="1">
    <source>
        <dbReference type="EMBL" id="WNG50968.1"/>
    </source>
</evidence>
<gene>
    <name evidence="1" type="ORF">F0U60_47695</name>
</gene>
<organism evidence="1 2">
    <name type="scientific">Archangium minus</name>
    <dbReference type="NCBI Taxonomy" id="83450"/>
    <lineage>
        <taxon>Bacteria</taxon>
        <taxon>Pseudomonadati</taxon>
        <taxon>Myxococcota</taxon>
        <taxon>Myxococcia</taxon>
        <taxon>Myxococcales</taxon>
        <taxon>Cystobacterineae</taxon>
        <taxon>Archangiaceae</taxon>
        <taxon>Archangium</taxon>
    </lineage>
</organism>
<dbReference type="RefSeq" id="WP_395810682.1">
    <property type="nucleotide sequence ID" value="NZ_CP043494.1"/>
</dbReference>
<dbReference type="EMBL" id="CP043494">
    <property type="protein sequence ID" value="WNG50968.1"/>
    <property type="molecule type" value="Genomic_DNA"/>
</dbReference>
<evidence type="ECO:0000313" key="2">
    <source>
        <dbReference type="Proteomes" id="UP001611383"/>
    </source>
</evidence>
<protein>
    <submittedName>
        <fullName evidence="1">DUF2381 family protein</fullName>
    </submittedName>
</protein>
<dbReference type="Proteomes" id="UP001611383">
    <property type="component" value="Chromosome"/>
</dbReference>